<comment type="caution">
    <text evidence="2">The sequence shown here is derived from an EMBL/GenBank/DDBJ whole genome shotgun (WGS) entry which is preliminary data.</text>
</comment>
<proteinExistence type="predicted"/>
<dbReference type="Proteomes" id="UP000018438">
    <property type="component" value="Unassembled WGS sequence"/>
</dbReference>
<dbReference type="Gene3D" id="3.30.420.240">
    <property type="match status" value="1"/>
</dbReference>
<organism evidence="2 3">
    <name type="scientific">Acinetobacter schindleri NIPH 900</name>
    <dbReference type="NCBI Taxonomy" id="1217675"/>
    <lineage>
        <taxon>Bacteria</taxon>
        <taxon>Pseudomonadati</taxon>
        <taxon>Pseudomonadota</taxon>
        <taxon>Gammaproteobacteria</taxon>
        <taxon>Moraxellales</taxon>
        <taxon>Moraxellaceae</taxon>
        <taxon>Acinetobacter</taxon>
    </lineage>
</organism>
<dbReference type="InterPro" id="IPR007868">
    <property type="entry name" value="Hom_end_hint"/>
</dbReference>
<evidence type="ECO:0000313" key="3">
    <source>
        <dbReference type="Proteomes" id="UP000018438"/>
    </source>
</evidence>
<dbReference type="PATRIC" id="fig|1217675.3.peg.465"/>
<reference evidence="2 3" key="1">
    <citation type="submission" date="2013-02" db="EMBL/GenBank/DDBJ databases">
        <title>The Genome Sequence of Acinetobacter schindleri NIPH 900.</title>
        <authorList>
            <consortium name="The Broad Institute Genome Sequencing Platform"/>
            <consortium name="The Broad Institute Genome Sequencing Center for Infectious Disease"/>
            <person name="Cerqueira G."/>
            <person name="Feldgarden M."/>
            <person name="Courvalin P."/>
            <person name="Perichon B."/>
            <person name="Grillot-Courvalin C."/>
            <person name="Clermont D."/>
            <person name="Rocha E."/>
            <person name="Yoon E.-J."/>
            <person name="Nemec A."/>
            <person name="Walker B."/>
            <person name="Young S.K."/>
            <person name="Zeng Q."/>
            <person name="Gargeya S."/>
            <person name="Fitzgerald M."/>
            <person name="Haas B."/>
            <person name="Abouelleil A."/>
            <person name="Alvarado L."/>
            <person name="Arachchi H.M."/>
            <person name="Berlin A.M."/>
            <person name="Chapman S.B."/>
            <person name="Dewar J."/>
            <person name="Goldberg J."/>
            <person name="Griggs A."/>
            <person name="Gujja S."/>
            <person name="Hansen M."/>
            <person name="Howarth C."/>
            <person name="Imamovic A."/>
            <person name="Larimer J."/>
            <person name="McCowan C."/>
            <person name="Murphy C."/>
            <person name="Neiman D."/>
            <person name="Pearson M."/>
            <person name="Priest M."/>
            <person name="Roberts A."/>
            <person name="Saif S."/>
            <person name="Shea T."/>
            <person name="Sisk P."/>
            <person name="Sykes S."/>
            <person name="Wortman J."/>
            <person name="Nusbaum C."/>
            <person name="Birren B."/>
        </authorList>
    </citation>
    <scope>NUCLEOTIDE SEQUENCE [LARGE SCALE GENOMIC DNA]</scope>
    <source>
        <strain evidence="2 3">NIPH 900</strain>
    </source>
</reference>
<feature type="domain" description="Hom-end-associated Hint" evidence="1">
    <location>
        <begin position="59"/>
        <end position="128"/>
    </location>
</feature>
<name>N8Y4K0_9GAMM</name>
<protein>
    <recommendedName>
        <fullName evidence="1">Hom-end-associated Hint domain-containing protein</fullName>
    </recommendedName>
</protein>
<evidence type="ECO:0000313" key="2">
    <source>
        <dbReference type="EMBL" id="ENV14240.1"/>
    </source>
</evidence>
<dbReference type="Gene3D" id="3.40.50.300">
    <property type="entry name" value="P-loop containing nucleotide triphosphate hydrolases"/>
    <property type="match status" value="1"/>
</dbReference>
<dbReference type="HOGENOM" id="CLU_027398_2_0_6"/>
<dbReference type="SUPFAM" id="SSF51294">
    <property type="entry name" value="Hedgehog/intein (Hint) domain"/>
    <property type="match status" value="1"/>
</dbReference>
<dbReference type="Pfam" id="PF05203">
    <property type="entry name" value="Hom_end_hint"/>
    <property type="match status" value="1"/>
</dbReference>
<dbReference type="Gene3D" id="2.170.16.10">
    <property type="entry name" value="Hedgehog/Intein (Hint) domain"/>
    <property type="match status" value="1"/>
</dbReference>
<dbReference type="InterPro" id="IPR036844">
    <property type="entry name" value="Hint_dom_sf"/>
</dbReference>
<accession>N8Y4K0</accession>
<dbReference type="AlphaFoldDB" id="N8Y4K0"/>
<keyword evidence="3" id="KW-1185">Reference proteome</keyword>
<dbReference type="RefSeq" id="WP_004812460.1">
    <property type="nucleotide sequence ID" value="NZ_KB849450.1"/>
</dbReference>
<gene>
    <name evidence="2" type="ORF">F965_00483</name>
</gene>
<evidence type="ECO:0000259" key="1">
    <source>
        <dbReference type="Pfam" id="PF05203"/>
    </source>
</evidence>
<dbReference type="GO" id="GO:0030908">
    <property type="term" value="P:protein splicing"/>
    <property type="evidence" value="ECO:0007669"/>
    <property type="project" value="InterPro"/>
</dbReference>
<dbReference type="EMBL" id="APPI01000010">
    <property type="protein sequence ID" value="ENV14240.1"/>
    <property type="molecule type" value="Genomic_DNA"/>
</dbReference>
<dbReference type="InterPro" id="IPR027417">
    <property type="entry name" value="P-loop_NTPase"/>
</dbReference>
<sequence>MIPLKDIPEWWDFCVKYRYDLYAFAVECIGMKPTWQQELLFESIVFDGSRTSVASGHGCFGKGTPIMLADGTVKPVEKVKFDDSLMGADGKSKREILQLIKGKEQLYRFVLSNGLEYTFNYSHILCLTALKAGNGWLKGDKIEVPLKHWLGWTKKQRDQFGFYQLDSHGATKDLSILFWENIGLGDYYGFVLFDDPLFLSGDRVILHNTGKTSSAGVVALWHLLCFEQSIMMFTAPQIKQLKNQVWKEISLSLEKLKKGNFGWLADYVVVLTDTVYIKGFKQNWHIFGKTAPKNQPTNIAGNHGDCYMVWVDEACGVDDAILDVVLGALTHEDNRAVMTSQPASNAGMFYDTHHKLSHRVGGAWTSLTFNGEESPIVSRKTIKEMLDKYGGRDDPNYKIRVLGEFPDRLDQFLMSTKQVEACYVGECIPEDAPYGYVIAVDVGGGVGRDDSVIAVGKVWGNALWGEDARRVEIVEIPLCKNKDDINELFGIISDCMDRYSNASLVVDTNGAGTGLGQMLKSYGFHFTPVHWGGFCFTQERRKEFVNKRAQAYVSFKRAVERGYFKILTKKYATKLKEQIVKIPYSFDEQSRYKIKSKDAMRKEGIKSPDIGDVLAFMFLENVIYAEAYDSAVRVEDTPEAQEQVQKQSRFDRLKQEAKKL</sequence>